<dbReference type="Pfam" id="PF00076">
    <property type="entry name" value="RRM_1"/>
    <property type="match status" value="2"/>
</dbReference>
<feature type="compositionally biased region" description="Gly residues" evidence="3">
    <location>
        <begin position="445"/>
        <end position="456"/>
    </location>
</feature>
<dbReference type="InterPro" id="IPR000504">
    <property type="entry name" value="RRM_dom"/>
</dbReference>
<feature type="domain" description="RRM" evidence="4">
    <location>
        <begin position="363"/>
        <end position="441"/>
    </location>
</feature>
<keyword evidence="6" id="KW-1185">Reference proteome</keyword>
<evidence type="ECO:0000313" key="5">
    <source>
        <dbReference type="EMBL" id="EON61928.1"/>
    </source>
</evidence>
<dbReference type="RefSeq" id="XP_007777245.1">
    <property type="nucleotide sequence ID" value="XM_007779055.1"/>
</dbReference>
<dbReference type="InterPro" id="IPR012677">
    <property type="entry name" value="Nucleotide-bd_a/b_plait_sf"/>
</dbReference>
<protein>
    <recommendedName>
        <fullName evidence="4">RRM domain-containing protein</fullName>
    </recommendedName>
</protein>
<organism evidence="5 6">
    <name type="scientific">Coniosporium apollinis (strain CBS 100218)</name>
    <name type="common">Rock-inhabiting black yeast</name>
    <dbReference type="NCBI Taxonomy" id="1168221"/>
    <lineage>
        <taxon>Eukaryota</taxon>
        <taxon>Fungi</taxon>
        <taxon>Dikarya</taxon>
        <taxon>Ascomycota</taxon>
        <taxon>Pezizomycotina</taxon>
        <taxon>Dothideomycetes</taxon>
        <taxon>Dothideomycetes incertae sedis</taxon>
        <taxon>Coniosporium</taxon>
    </lineage>
</organism>
<dbReference type="PANTHER" id="PTHR48027">
    <property type="entry name" value="HETEROGENEOUS NUCLEAR RIBONUCLEOPROTEIN 87F-RELATED"/>
    <property type="match status" value="1"/>
</dbReference>
<feature type="compositionally biased region" description="Low complexity" evidence="3">
    <location>
        <begin position="177"/>
        <end position="188"/>
    </location>
</feature>
<keyword evidence="1 2" id="KW-0694">RNA-binding</keyword>
<proteinExistence type="predicted"/>
<dbReference type="GeneID" id="19898457"/>
<name>R7YJ68_CONA1</name>
<feature type="compositionally biased region" description="Low complexity" evidence="3">
    <location>
        <begin position="235"/>
        <end position="249"/>
    </location>
</feature>
<feature type="compositionally biased region" description="Acidic residues" evidence="3">
    <location>
        <begin position="157"/>
        <end position="174"/>
    </location>
</feature>
<gene>
    <name evidence="5" type="ORF">W97_01146</name>
</gene>
<dbReference type="STRING" id="1168221.R7YJ68"/>
<dbReference type="EMBL" id="JH767557">
    <property type="protein sequence ID" value="EON61928.1"/>
    <property type="molecule type" value="Genomic_DNA"/>
</dbReference>
<accession>R7YJ68</accession>
<feature type="compositionally biased region" description="Acidic residues" evidence="3">
    <location>
        <begin position="194"/>
        <end position="217"/>
    </location>
</feature>
<dbReference type="Proteomes" id="UP000016924">
    <property type="component" value="Unassembled WGS sequence"/>
</dbReference>
<dbReference type="Gene3D" id="3.30.70.330">
    <property type="match status" value="2"/>
</dbReference>
<dbReference type="GO" id="GO:0003723">
    <property type="term" value="F:RNA binding"/>
    <property type="evidence" value="ECO:0007669"/>
    <property type="project" value="UniProtKB-UniRule"/>
</dbReference>
<dbReference type="AlphaFoldDB" id="R7YJ68"/>
<sequence length="515" mass="53046">MAKSKVKGGDAKKVVAEKATKALTSVKEGRVTKPSQAPKAKSKEVAKQAVSKSDAKDKKSKKAKKAPTPPPVSSSESESEAETSASSESSDSESEVEAPVPVKANGAAKVAKKDDTSESSESEEDDEASSSDSDEEEAPAKVNGAVNGDAKAGADDTSSESESDEEDAESDEEDAKAPVAAAKPNGAAKKADEATSEDTSDESDAESDASSESESEQEAPSKQEEPSKKRKAEAEATPVAKKTKTTASTDDSNGIKNLFVGSLSWNVDEDWLAREFEGFGEIVGCRVITDKATGRSKGFGYVEFANAADAAKAKAEKNGAELDGRAMNVDFSTPRDNNTPGGFKDKANARADKFGDRKSAPADTLFIGNISFDATPDLVSEAFAEYGTVQSVRLPTDQDTGSLKGFGYVSFASIEEAQGALDAMQGADIAGRNIRLDFAGPKPDNGGGRGGFGGRGRGGDRGGRGGRGGGRGGFGDRGGRGGRGGGRGGFGDRGGRGGTTNRGGFGDFKGKKMTF</sequence>
<evidence type="ECO:0000256" key="1">
    <source>
        <dbReference type="ARBA" id="ARBA00022884"/>
    </source>
</evidence>
<dbReference type="InterPro" id="IPR035979">
    <property type="entry name" value="RBD_domain_sf"/>
</dbReference>
<evidence type="ECO:0000256" key="2">
    <source>
        <dbReference type="PROSITE-ProRule" id="PRU00176"/>
    </source>
</evidence>
<dbReference type="HOGENOM" id="CLU_026791_2_0_1"/>
<dbReference type="OMA" id="EIRIVMN"/>
<evidence type="ECO:0000313" key="6">
    <source>
        <dbReference type="Proteomes" id="UP000016924"/>
    </source>
</evidence>
<feature type="compositionally biased region" description="Gly residues" evidence="3">
    <location>
        <begin position="465"/>
        <end position="507"/>
    </location>
</feature>
<dbReference type="SUPFAM" id="SSF54928">
    <property type="entry name" value="RNA-binding domain, RBD"/>
    <property type="match status" value="2"/>
</dbReference>
<feature type="domain" description="RRM" evidence="4">
    <location>
        <begin position="256"/>
        <end position="334"/>
    </location>
</feature>
<dbReference type="eggNOG" id="KOG4210">
    <property type="taxonomic scope" value="Eukaryota"/>
</dbReference>
<dbReference type="OrthoDB" id="439808at2759"/>
<feature type="region of interest" description="Disordered" evidence="3">
    <location>
        <begin position="436"/>
        <end position="515"/>
    </location>
</feature>
<evidence type="ECO:0000256" key="3">
    <source>
        <dbReference type="SAM" id="MobiDB-lite"/>
    </source>
</evidence>
<dbReference type="SMART" id="SM00360">
    <property type="entry name" value="RRM"/>
    <property type="match status" value="2"/>
</dbReference>
<feature type="compositionally biased region" description="Low complexity" evidence="3">
    <location>
        <begin position="97"/>
        <end position="109"/>
    </location>
</feature>
<dbReference type="PROSITE" id="PS50102">
    <property type="entry name" value="RRM"/>
    <property type="match status" value="2"/>
</dbReference>
<reference evidence="6" key="1">
    <citation type="submission" date="2012-06" db="EMBL/GenBank/DDBJ databases">
        <title>The genome sequence of Coniosporium apollinis CBS 100218.</title>
        <authorList>
            <consortium name="The Broad Institute Genome Sequencing Platform"/>
            <person name="Cuomo C."/>
            <person name="Gorbushina A."/>
            <person name="Noack S."/>
            <person name="Walker B."/>
            <person name="Young S.K."/>
            <person name="Zeng Q."/>
            <person name="Gargeya S."/>
            <person name="Fitzgerald M."/>
            <person name="Haas B."/>
            <person name="Abouelleil A."/>
            <person name="Alvarado L."/>
            <person name="Arachchi H.M."/>
            <person name="Berlin A.M."/>
            <person name="Chapman S.B."/>
            <person name="Goldberg J."/>
            <person name="Griggs A."/>
            <person name="Gujja S."/>
            <person name="Hansen M."/>
            <person name="Howarth C."/>
            <person name="Imamovic A."/>
            <person name="Larimer J."/>
            <person name="McCowan C."/>
            <person name="Montmayeur A."/>
            <person name="Murphy C."/>
            <person name="Neiman D."/>
            <person name="Pearson M."/>
            <person name="Priest M."/>
            <person name="Roberts A."/>
            <person name="Saif S."/>
            <person name="Shea T."/>
            <person name="Sisk P."/>
            <person name="Sykes S."/>
            <person name="Wortman J."/>
            <person name="Nusbaum C."/>
            <person name="Birren B."/>
        </authorList>
    </citation>
    <scope>NUCLEOTIDE SEQUENCE [LARGE SCALE GENOMIC DNA]</scope>
    <source>
        <strain evidence="6">CBS 100218</strain>
    </source>
</reference>
<evidence type="ECO:0000259" key="4">
    <source>
        <dbReference type="PROSITE" id="PS50102"/>
    </source>
</evidence>
<dbReference type="InterPro" id="IPR052462">
    <property type="entry name" value="SLIRP/GR-RBP-like"/>
</dbReference>
<feature type="compositionally biased region" description="Acidic residues" evidence="3">
    <location>
        <begin position="117"/>
        <end position="137"/>
    </location>
</feature>
<feature type="region of interest" description="Disordered" evidence="3">
    <location>
        <begin position="24"/>
        <end position="255"/>
    </location>
</feature>